<protein>
    <submittedName>
        <fullName evidence="1">Uncharacterized protein</fullName>
    </submittedName>
</protein>
<proteinExistence type="predicted"/>
<name>A0ACC1T069_9HYPO</name>
<accession>A0ACC1T069</accession>
<dbReference type="Proteomes" id="UP001148629">
    <property type="component" value="Unassembled WGS sequence"/>
</dbReference>
<organism evidence="1 2">
    <name type="scientific">Fusarium decemcellulare</name>
    <dbReference type="NCBI Taxonomy" id="57161"/>
    <lineage>
        <taxon>Eukaryota</taxon>
        <taxon>Fungi</taxon>
        <taxon>Dikarya</taxon>
        <taxon>Ascomycota</taxon>
        <taxon>Pezizomycotina</taxon>
        <taxon>Sordariomycetes</taxon>
        <taxon>Hypocreomycetidae</taxon>
        <taxon>Hypocreales</taxon>
        <taxon>Nectriaceae</taxon>
        <taxon>Fusarium</taxon>
        <taxon>Fusarium decemcellulare species complex</taxon>
    </lineage>
</organism>
<gene>
    <name evidence="1" type="ORF">NM208_g327</name>
</gene>
<evidence type="ECO:0000313" key="2">
    <source>
        <dbReference type="Proteomes" id="UP001148629"/>
    </source>
</evidence>
<reference evidence="1" key="1">
    <citation type="submission" date="2022-08" db="EMBL/GenBank/DDBJ databases">
        <title>Genome Sequence of Fusarium decemcellulare.</title>
        <authorList>
            <person name="Buettner E."/>
        </authorList>
    </citation>
    <scope>NUCLEOTIDE SEQUENCE</scope>
    <source>
        <strain evidence="1">Babe19</strain>
    </source>
</reference>
<evidence type="ECO:0000313" key="1">
    <source>
        <dbReference type="EMBL" id="KAJ3549752.1"/>
    </source>
</evidence>
<keyword evidence="2" id="KW-1185">Reference proteome</keyword>
<dbReference type="EMBL" id="JANRMS010000015">
    <property type="protein sequence ID" value="KAJ3549752.1"/>
    <property type="molecule type" value="Genomic_DNA"/>
</dbReference>
<sequence length="645" mass="72071">MERSTTSLAGLNTLLEGLSLNPMPESASNCALKRPVEIWRSYFARFLSDSGLLDCDVASIEEAISSTTETSLGDLALILPRLRLKGLDQAGLKKLAFDIGAKLPASPLFLQPWVDGIYLRMFVSPEILPRLLIPYINDRIPVYGHDSSQGIKNLKEPHRGSKRVIVEFSSPNIASDFDGNHLRSTLLGAFIANVYEAMGWEVVRLNYLGDWGKHIGLLAAGYERFGSEQKLQQGKAGHLLQVYANIEELFKPEQEAREKAKQDGKSTVDVEGKGIFAERDTFFKQMEEGDEAALGLWTRLRNITIEDLNLGYERLGINFDEFSGESQVQPATISKVEDILKEKGVLEESDGSWIIDFVKHTGKKGLGTQIIRGRDGGTRYLLRDIAAVLDRHERFDFDKMIYVVSSRQDNHFQQLFASLELMALPHLRDKLHHVNFGAIQGLEGNLLGDILDRCEARMREAISERQGCGGDVEAAESITNVAVISALLAQDMSGKRCHGYNFDSKKMTSFDFNSGPMLQICLANLTTWIAELQTDEVERAEIDYSALQDDDSADLLRIMAQLPDAILATYRSMEPHTLLSYLYKVMDSLSRVVSNPTEDEDEEESPTDQQQGRSVGERKAQLALYQNVRHVLSNGMQLLGFPVTE</sequence>
<comment type="caution">
    <text evidence="1">The sequence shown here is derived from an EMBL/GenBank/DDBJ whole genome shotgun (WGS) entry which is preliminary data.</text>
</comment>